<keyword evidence="6" id="KW-0963">Cytoplasm</keyword>
<dbReference type="Pfam" id="PF04598">
    <property type="entry name" value="Gasdermin"/>
    <property type="match status" value="1"/>
</dbReference>
<evidence type="ECO:0000256" key="11">
    <source>
        <dbReference type="ARBA" id="ARBA00023288"/>
    </source>
</evidence>
<keyword evidence="7" id="KW-1210">Necrosis</keyword>
<evidence type="ECO:0000256" key="5">
    <source>
        <dbReference type="ARBA" id="ARBA00022475"/>
    </source>
</evidence>
<organism evidence="14 15">
    <name type="scientific">Pleuronectes platessa</name>
    <name type="common">European plaice</name>
    <dbReference type="NCBI Taxonomy" id="8262"/>
    <lineage>
        <taxon>Eukaryota</taxon>
        <taxon>Metazoa</taxon>
        <taxon>Chordata</taxon>
        <taxon>Craniata</taxon>
        <taxon>Vertebrata</taxon>
        <taxon>Euteleostomi</taxon>
        <taxon>Actinopterygii</taxon>
        <taxon>Neopterygii</taxon>
        <taxon>Teleostei</taxon>
        <taxon>Neoteleostei</taxon>
        <taxon>Acanthomorphata</taxon>
        <taxon>Carangaria</taxon>
        <taxon>Pleuronectiformes</taxon>
        <taxon>Pleuronectoidei</taxon>
        <taxon>Pleuronectidae</taxon>
        <taxon>Pleuronectes</taxon>
    </lineage>
</organism>
<dbReference type="InterPro" id="IPR042377">
    <property type="entry name" value="GSDME"/>
</dbReference>
<reference evidence="14" key="1">
    <citation type="submission" date="2020-03" db="EMBL/GenBank/DDBJ databases">
        <authorList>
            <person name="Weist P."/>
        </authorList>
    </citation>
    <scope>NUCLEOTIDE SEQUENCE</scope>
</reference>
<evidence type="ECO:0000256" key="9">
    <source>
        <dbReference type="ARBA" id="ARBA00023136"/>
    </source>
</evidence>
<evidence type="ECO:0000256" key="8">
    <source>
        <dbReference type="ARBA" id="ARBA00022692"/>
    </source>
</evidence>
<comment type="subcellular location">
    <subcellularLocation>
        <location evidence="2">Cell membrane</location>
        <topology evidence="2">Multi-pass membrane protein</topology>
    </subcellularLocation>
    <subcellularLocation>
        <location evidence="1">Cytoplasm</location>
    </subcellularLocation>
</comment>
<feature type="domain" description="Gasdermin pore forming" evidence="12">
    <location>
        <begin position="1"/>
        <end position="246"/>
    </location>
</feature>
<keyword evidence="5" id="KW-1003">Cell membrane</keyword>
<dbReference type="InterPro" id="IPR041263">
    <property type="entry name" value="Gasdermin_PUB"/>
</dbReference>
<evidence type="ECO:0000256" key="1">
    <source>
        <dbReference type="ARBA" id="ARBA00004496"/>
    </source>
</evidence>
<protein>
    <recommendedName>
        <fullName evidence="16">Non-syndromic hearing impairment protein 5</fullName>
    </recommendedName>
</protein>
<proteinExistence type="inferred from homology"/>
<sequence>MFSKATANFVHHIDPDGSLIHVSRVNNSRKLVPMALVVKRNRLWFWQRPKYQPTNFTLSDLLLGDRELNPGVFETELVTYEGTFGDQLSGKLETKVGPVGGTLEGRGTCELQSCFGKLKKQELDVRKLLRDSSNRLVDMQHVLMQQLKKKAEVLAIVKERILTTGSCSITQSKNEKYIFQAALGLVGMLGSFVKCSQDSNHVEKDSNVSLKIPSDTVIAYSILELKIKKNGHYDICLQPGTIGGFEDDSPVMSCPSYDLLTDTVDGSTCPVPDSSASRNGSQEVDLSPLAELPQLTRHALFEKLQETMKDRAALSYLQCVLEELCGGETLDTAEQEELLESQGKSLSCKMEQPNSDDHSGCSHSADAAHLHAAHLLVSAMEELSDETLRLLSESRADFLWAFDKLMHSVRESSGPLSIQCLPDPLQDNQAFQLAEQLLSSTNVTLKRNAESLWTETGDKAGVLPLLLCLSIHGLSLLFNGLK</sequence>
<evidence type="ECO:0000256" key="7">
    <source>
        <dbReference type="ARBA" id="ARBA00022590"/>
    </source>
</evidence>
<keyword evidence="15" id="KW-1185">Reference proteome</keyword>
<dbReference type="PANTHER" id="PTHR15207:SF3">
    <property type="entry name" value="DEAFNESS, AUTOSOMAL DOMINANT 5-RELATED"/>
    <property type="match status" value="1"/>
</dbReference>
<feature type="domain" description="Gasdermin PUB" evidence="13">
    <location>
        <begin position="286"/>
        <end position="448"/>
    </location>
</feature>
<dbReference type="GO" id="GO:0005886">
    <property type="term" value="C:plasma membrane"/>
    <property type="evidence" value="ECO:0007669"/>
    <property type="project" value="UniProtKB-SubCell"/>
</dbReference>
<dbReference type="AlphaFoldDB" id="A0A9N7TPF3"/>
<dbReference type="EMBL" id="CADEAL010000194">
    <property type="protein sequence ID" value="CAB1416171.1"/>
    <property type="molecule type" value="Genomic_DNA"/>
</dbReference>
<keyword evidence="10" id="KW-0564">Palmitate</keyword>
<name>A0A9N7TPF3_PLEPL</name>
<accession>A0A9N7TPF3</accession>
<dbReference type="Pfam" id="PF17708">
    <property type="entry name" value="Gasdermin_C"/>
    <property type="match status" value="1"/>
</dbReference>
<keyword evidence="8" id="KW-0812">Transmembrane</keyword>
<keyword evidence="9" id="KW-0472">Membrane</keyword>
<dbReference type="Proteomes" id="UP001153269">
    <property type="component" value="Unassembled WGS sequence"/>
</dbReference>
<dbReference type="PANTHER" id="PTHR15207">
    <property type="entry name" value="NONSYNDROMIC HEARING IMPAIRMENT PROTEIN"/>
    <property type="match status" value="1"/>
</dbReference>
<comment type="caution">
    <text evidence="14">The sequence shown here is derived from an EMBL/GenBank/DDBJ whole genome shotgun (WGS) entry which is preliminary data.</text>
</comment>
<evidence type="ECO:0000259" key="12">
    <source>
        <dbReference type="Pfam" id="PF04598"/>
    </source>
</evidence>
<evidence type="ECO:0000259" key="13">
    <source>
        <dbReference type="Pfam" id="PF17708"/>
    </source>
</evidence>
<keyword evidence="4" id="KW-1134">Transmembrane beta strand</keyword>
<dbReference type="InterPro" id="IPR040460">
    <property type="entry name" value="Gasdermin_pore"/>
</dbReference>
<evidence type="ECO:0000256" key="10">
    <source>
        <dbReference type="ARBA" id="ARBA00023139"/>
    </source>
</evidence>
<evidence type="ECO:0000256" key="4">
    <source>
        <dbReference type="ARBA" id="ARBA00022452"/>
    </source>
</evidence>
<evidence type="ECO:0000313" key="15">
    <source>
        <dbReference type="Proteomes" id="UP001153269"/>
    </source>
</evidence>
<evidence type="ECO:0000256" key="3">
    <source>
        <dbReference type="ARBA" id="ARBA00009279"/>
    </source>
</evidence>
<evidence type="ECO:0008006" key="16">
    <source>
        <dbReference type="Google" id="ProtNLM"/>
    </source>
</evidence>
<keyword evidence="11" id="KW-0449">Lipoprotein</keyword>
<dbReference type="GO" id="GO:0005737">
    <property type="term" value="C:cytoplasm"/>
    <property type="evidence" value="ECO:0007669"/>
    <property type="project" value="UniProtKB-SubCell"/>
</dbReference>
<evidence type="ECO:0000313" key="14">
    <source>
        <dbReference type="EMBL" id="CAB1416171.1"/>
    </source>
</evidence>
<dbReference type="GO" id="GO:0012501">
    <property type="term" value="P:programmed cell death"/>
    <property type="evidence" value="ECO:0007669"/>
    <property type="project" value="UniProtKB-KW"/>
</dbReference>
<comment type="similarity">
    <text evidence="3">Belongs to the gasdermin family.</text>
</comment>
<evidence type="ECO:0000256" key="6">
    <source>
        <dbReference type="ARBA" id="ARBA00022490"/>
    </source>
</evidence>
<gene>
    <name evidence="14" type="ORF">PLEPLA_LOCUS3927</name>
</gene>
<evidence type="ECO:0000256" key="2">
    <source>
        <dbReference type="ARBA" id="ARBA00004651"/>
    </source>
</evidence>